<keyword evidence="9" id="KW-1185">Reference proteome</keyword>
<dbReference type="GO" id="GO:1990904">
    <property type="term" value="C:ribonucleoprotein complex"/>
    <property type="evidence" value="ECO:0007669"/>
    <property type="project" value="UniProtKB-KW"/>
</dbReference>
<evidence type="ECO:0000256" key="6">
    <source>
        <dbReference type="HAMAP-Rule" id="MF_01363"/>
    </source>
</evidence>
<evidence type="ECO:0000256" key="1">
    <source>
        <dbReference type="ARBA" id="ARBA00008563"/>
    </source>
</evidence>
<dbReference type="Proteomes" id="UP000242301">
    <property type="component" value="Unassembled WGS sequence"/>
</dbReference>
<dbReference type="InterPro" id="IPR001787">
    <property type="entry name" value="Ribosomal_bL21"/>
</dbReference>
<dbReference type="NCBIfam" id="TIGR00061">
    <property type="entry name" value="L21"/>
    <property type="match status" value="1"/>
</dbReference>
<keyword evidence="4 6" id="KW-0689">Ribosomal protein</keyword>
<evidence type="ECO:0000256" key="4">
    <source>
        <dbReference type="ARBA" id="ARBA00022980"/>
    </source>
</evidence>
<dbReference type="GO" id="GO:0003735">
    <property type="term" value="F:structural constituent of ribosome"/>
    <property type="evidence" value="ECO:0007669"/>
    <property type="project" value="InterPro"/>
</dbReference>
<dbReference type="PROSITE" id="PS01169">
    <property type="entry name" value="RIBOSOMAL_L21"/>
    <property type="match status" value="1"/>
</dbReference>
<dbReference type="SUPFAM" id="SSF141091">
    <property type="entry name" value="L21p-like"/>
    <property type="match status" value="1"/>
</dbReference>
<dbReference type="GO" id="GO:0006412">
    <property type="term" value="P:translation"/>
    <property type="evidence" value="ECO:0007669"/>
    <property type="project" value="UniProtKB-UniRule"/>
</dbReference>
<evidence type="ECO:0000313" key="9">
    <source>
        <dbReference type="Proteomes" id="UP000242301"/>
    </source>
</evidence>
<dbReference type="PANTHER" id="PTHR21349">
    <property type="entry name" value="50S RIBOSOMAL PROTEIN L21"/>
    <property type="match status" value="1"/>
</dbReference>
<keyword evidence="3 6" id="KW-0694">RNA-binding</keyword>
<gene>
    <name evidence="6 8" type="primary">rplU</name>
    <name evidence="8" type="ORF">SOFFGTOCOR_0165</name>
</gene>
<dbReference type="GO" id="GO:0019843">
    <property type="term" value="F:rRNA binding"/>
    <property type="evidence" value="ECO:0007669"/>
    <property type="project" value="UniProtKB-UniRule"/>
</dbReference>
<comment type="subunit">
    <text evidence="6">Part of the 50S ribosomal subunit. Contacts protein L20.</text>
</comment>
<dbReference type="PANTHER" id="PTHR21349:SF0">
    <property type="entry name" value="LARGE RIBOSOMAL SUBUNIT PROTEIN BL21M"/>
    <property type="match status" value="1"/>
</dbReference>
<evidence type="ECO:0000256" key="3">
    <source>
        <dbReference type="ARBA" id="ARBA00022884"/>
    </source>
</evidence>
<comment type="function">
    <text evidence="6 7">This protein binds to 23S rRNA in the presence of protein L20.</text>
</comment>
<dbReference type="InterPro" id="IPR036164">
    <property type="entry name" value="bL21-like_sf"/>
</dbReference>
<dbReference type="STRING" id="1715285.SOFFGTOCOR_0165"/>
<evidence type="ECO:0000256" key="7">
    <source>
        <dbReference type="RuleBase" id="RU000562"/>
    </source>
</evidence>
<dbReference type="Pfam" id="PF00829">
    <property type="entry name" value="Ribosomal_L21p"/>
    <property type="match status" value="1"/>
</dbReference>
<dbReference type="HAMAP" id="MF_01363">
    <property type="entry name" value="Ribosomal_bL21"/>
    <property type="match status" value="1"/>
</dbReference>
<name>A0A0M6W9D6_9GAMM</name>
<evidence type="ECO:0000313" key="8">
    <source>
        <dbReference type="EMBL" id="CRK85605.1"/>
    </source>
</evidence>
<dbReference type="AlphaFoldDB" id="A0A0M6W9D6"/>
<protein>
    <recommendedName>
        <fullName evidence="6">Large ribosomal subunit protein bL21</fullName>
    </recommendedName>
</protein>
<dbReference type="InterPro" id="IPR018258">
    <property type="entry name" value="Ribosomal_bL21_CS"/>
</dbReference>
<keyword evidence="2 6" id="KW-0699">rRNA-binding</keyword>
<dbReference type="GO" id="GO:0005840">
    <property type="term" value="C:ribosome"/>
    <property type="evidence" value="ECO:0007669"/>
    <property type="project" value="UniProtKB-KW"/>
</dbReference>
<dbReference type="InterPro" id="IPR028909">
    <property type="entry name" value="bL21-like"/>
</dbReference>
<comment type="similarity">
    <text evidence="1 6 7">Belongs to the bacterial ribosomal protein bL21 family.</text>
</comment>
<accession>A0A0M6W9D6</accession>
<dbReference type="GO" id="GO:0005737">
    <property type="term" value="C:cytoplasm"/>
    <property type="evidence" value="ECO:0007669"/>
    <property type="project" value="UniProtKB-ARBA"/>
</dbReference>
<evidence type="ECO:0000256" key="2">
    <source>
        <dbReference type="ARBA" id="ARBA00022730"/>
    </source>
</evidence>
<proteinExistence type="inferred from homology"/>
<dbReference type="EMBL" id="CVRF01000001">
    <property type="protein sequence ID" value="CRK85605.1"/>
    <property type="molecule type" value="Genomic_DNA"/>
</dbReference>
<reference evidence="9" key="1">
    <citation type="submission" date="2015-05" db="EMBL/GenBank/DDBJ databases">
        <authorList>
            <person name="Manzano-Marin A."/>
        </authorList>
    </citation>
    <scope>NUCLEOTIDE SEQUENCE [LARGE SCALE GENOMIC DNA]</scope>
    <source>
        <strain evidence="9">officinalis</strain>
    </source>
</reference>
<evidence type="ECO:0000256" key="5">
    <source>
        <dbReference type="ARBA" id="ARBA00023274"/>
    </source>
</evidence>
<keyword evidence="5 6" id="KW-0687">Ribonucleoprotein</keyword>
<organism evidence="8 9">
    <name type="scientific">Candidatus Providencia siddallii</name>
    <dbReference type="NCBI Taxonomy" id="1715285"/>
    <lineage>
        <taxon>Bacteria</taxon>
        <taxon>Pseudomonadati</taxon>
        <taxon>Pseudomonadota</taxon>
        <taxon>Gammaproteobacteria</taxon>
        <taxon>Enterobacterales</taxon>
        <taxon>Morganellaceae</taxon>
        <taxon>Providencia</taxon>
    </lineage>
</organism>
<sequence>MYAVFQNGGKQYMVKEGQILRLEKLNIAIGTFIDFNDVLIVNNGVELKIGTPIINNYKIKAEVIAHGRNEKIKIIKFKRRKHSRKHQGHRQYFTDVKITRIF</sequence>